<organism evidence="1 2">
    <name type="scientific">Belnapia mucosa</name>
    <dbReference type="NCBI Taxonomy" id="2804532"/>
    <lineage>
        <taxon>Bacteria</taxon>
        <taxon>Pseudomonadati</taxon>
        <taxon>Pseudomonadota</taxon>
        <taxon>Alphaproteobacteria</taxon>
        <taxon>Acetobacterales</taxon>
        <taxon>Roseomonadaceae</taxon>
        <taxon>Belnapia</taxon>
    </lineage>
</organism>
<proteinExistence type="predicted"/>
<sequence length="136" mass="13559">MPAVVVQDAAGAALALALAGPRGVLLLSAPGAAENLGAAWFAAILEAAAAANPGVPHRGALDCSAAPGHALVALRLGLRLLVLDPRCPAYPAIAGAAAECGAELWPARPPALVLARLDLRRLGARNKLAQWLCAAG</sequence>
<comment type="caution">
    <text evidence="1">The sequence shown here is derived from an EMBL/GenBank/DDBJ whole genome shotgun (WGS) entry which is preliminary data.</text>
</comment>
<protein>
    <submittedName>
        <fullName evidence="1">Uncharacterized protein</fullName>
    </submittedName>
</protein>
<dbReference type="Proteomes" id="UP000606490">
    <property type="component" value="Unassembled WGS sequence"/>
</dbReference>
<keyword evidence="2" id="KW-1185">Reference proteome</keyword>
<gene>
    <name evidence="1" type="ORF">JMJ55_03685</name>
</gene>
<accession>A0ABS1UY65</accession>
<evidence type="ECO:0000313" key="2">
    <source>
        <dbReference type="Proteomes" id="UP000606490"/>
    </source>
</evidence>
<dbReference type="EMBL" id="JAEUXJ010000001">
    <property type="protein sequence ID" value="MBL6454412.1"/>
    <property type="molecule type" value="Genomic_DNA"/>
</dbReference>
<reference evidence="1 2" key="1">
    <citation type="submission" date="2021-01" db="EMBL/GenBank/DDBJ databases">
        <title>Belnapia mucosa sp. nov. and Belnapia arida sp. nov., isolated from the Tabernas Desert (Almeria, Spain).</title>
        <authorList>
            <person name="Molina-Menor E."/>
            <person name="Vidal-Verdu A."/>
            <person name="Calonge A."/>
            <person name="Satari L."/>
            <person name="Pereto Magraner J."/>
            <person name="Porcar Miralles M."/>
        </authorList>
    </citation>
    <scope>NUCLEOTIDE SEQUENCE [LARGE SCALE GENOMIC DNA]</scope>
    <source>
        <strain evidence="1 2">T6</strain>
    </source>
</reference>
<name>A0ABS1UY65_9PROT</name>
<evidence type="ECO:0000313" key="1">
    <source>
        <dbReference type="EMBL" id="MBL6454412.1"/>
    </source>
</evidence>